<feature type="transmembrane region" description="Helical" evidence="1">
    <location>
        <begin position="49"/>
        <end position="74"/>
    </location>
</feature>
<comment type="caution">
    <text evidence="2">The sequence shown here is derived from an EMBL/GenBank/DDBJ whole genome shotgun (WGS) entry which is preliminary data.</text>
</comment>
<sequence>MTETKADEPIPALTTPVRLLIGIILIEAVAMFGVAALLVYEIFTQPSLSVASSIALIVLALIATAALAAIALGIYRAQPWTRGASIVWQVLQAAAAVVVLQGDMADGIGWILAGLSLAGLLLVFHPAVTARLRHREERPRDDR</sequence>
<evidence type="ECO:0000256" key="1">
    <source>
        <dbReference type="SAM" id="Phobius"/>
    </source>
</evidence>
<accession>A0A3P3W3S9</accession>
<keyword evidence="1" id="KW-0472">Membrane</keyword>
<keyword evidence="1" id="KW-0812">Transmembrane</keyword>
<feature type="transmembrane region" description="Helical" evidence="1">
    <location>
        <begin position="86"/>
        <end position="102"/>
    </location>
</feature>
<keyword evidence="1" id="KW-1133">Transmembrane helix</keyword>
<evidence type="ECO:0000313" key="3">
    <source>
        <dbReference type="Proteomes" id="UP000274391"/>
    </source>
</evidence>
<feature type="transmembrane region" description="Helical" evidence="1">
    <location>
        <begin position="20"/>
        <end position="43"/>
    </location>
</feature>
<name>A0A3P3W3S9_9MICO</name>
<dbReference type="OrthoDB" id="5125140at2"/>
<reference evidence="2 3" key="1">
    <citation type="submission" date="2018-11" db="EMBL/GenBank/DDBJ databases">
        <title>YIM 102482-1 draft genome.</title>
        <authorList>
            <person name="Li G."/>
            <person name="Jiang Y."/>
        </authorList>
    </citation>
    <scope>NUCLEOTIDE SEQUENCE [LARGE SCALE GENOMIC DNA]</scope>
    <source>
        <strain evidence="2 3">YIM 102482-1</strain>
    </source>
</reference>
<proteinExistence type="predicted"/>
<evidence type="ECO:0000313" key="2">
    <source>
        <dbReference type="EMBL" id="RRJ88329.1"/>
    </source>
</evidence>
<dbReference type="AlphaFoldDB" id="A0A3P3W3S9"/>
<protein>
    <submittedName>
        <fullName evidence="2">Uncharacterized protein</fullName>
    </submittedName>
</protein>
<dbReference type="Proteomes" id="UP000274391">
    <property type="component" value="Unassembled WGS sequence"/>
</dbReference>
<dbReference type="EMBL" id="RQVS01000002">
    <property type="protein sequence ID" value="RRJ88329.1"/>
    <property type="molecule type" value="Genomic_DNA"/>
</dbReference>
<organism evidence="2 3">
    <name type="scientific">Gulosibacter macacae</name>
    <dbReference type="NCBI Taxonomy" id="2488791"/>
    <lineage>
        <taxon>Bacteria</taxon>
        <taxon>Bacillati</taxon>
        <taxon>Actinomycetota</taxon>
        <taxon>Actinomycetes</taxon>
        <taxon>Micrococcales</taxon>
        <taxon>Microbacteriaceae</taxon>
        <taxon>Gulosibacter</taxon>
    </lineage>
</organism>
<keyword evidence="3" id="KW-1185">Reference proteome</keyword>
<dbReference type="RefSeq" id="WP_124969506.1">
    <property type="nucleotide sequence ID" value="NZ_RQVS01000002.1"/>
</dbReference>
<feature type="transmembrane region" description="Helical" evidence="1">
    <location>
        <begin position="108"/>
        <end position="128"/>
    </location>
</feature>
<gene>
    <name evidence="2" type="ORF">EG850_02490</name>
</gene>